<comment type="similarity">
    <text evidence="1">Belongs to the flavin monoamine oxidase family.</text>
</comment>
<evidence type="ECO:0000256" key="2">
    <source>
        <dbReference type="ARBA" id="ARBA00023002"/>
    </source>
</evidence>
<organism evidence="4 5">
    <name type="scientific">Grifola frondosa</name>
    <name type="common">Maitake</name>
    <name type="synonym">Polyporus frondosus</name>
    <dbReference type="NCBI Taxonomy" id="5627"/>
    <lineage>
        <taxon>Eukaryota</taxon>
        <taxon>Fungi</taxon>
        <taxon>Dikarya</taxon>
        <taxon>Basidiomycota</taxon>
        <taxon>Agaricomycotina</taxon>
        <taxon>Agaricomycetes</taxon>
        <taxon>Polyporales</taxon>
        <taxon>Grifolaceae</taxon>
        <taxon>Grifola</taxon>
    </lineage>
</organism>
<dbReference type="Gene3D" id="3.50.50.60">
    <property type="entry name" value="FAD/NAD(P)-binding domain"/>
    <property type="match status" value="1"/>
</dbReference>
<protein>
    <submittedName>
        <fullName evidence="4">Polyamine oxidase 3</fullName>
    </submittedName>
</protein>
<keyword evidence="5" id="KW-1185">Reference proteome</keyword>
<dbReference type="Gene3D" id="3.90.660.10">
    <property type="match status" value="1"/>
</dbReference>
<dbReference type="InterPro" id="IPR050281">
    <property type="entry name" value="Flavin_monoamine_oxidase"/>
</dbReference>
<dbReference type="SUPFAM" id="SSF54373">
    <property type="entry name" value="FAD-linked reductases, C-terminal domain"/>
    <property type="match status" value="1"/>
</dbReference>
<name>A0A1C7LKF1_GRIFR</name>
<dbReference type="Proteomes" id="UP000092993">
    <property type="component" value="Unassembled WGS sequence"/>
</dbReference>
<dbReference type="InterPro" id="IPR036188">
    <property type="entry name" value="FAD/NAD-bd_sf"/>
</dbReference>
<proteinExistence type="inferred from homology"/>
<dbReference type="PANTHER" id="PTHR10742">
    <property type="entry name" value="FLAVIN MONOAMINE OXIDASE"/>
    <property type="match status" value="1"/>
</dbReference>
<dbReference type="AlphaFoldDB" id="A0A1C7LKF1"/>
<dbReference type="EMBL" id="LUGG01000060">
    <property type="protein sequence ID" value="OBZ65018.1"/>
    <property type="molecule type" value="Genomic_DNA"/>
</dbReference>
<evidence type="ECO:0000313" key="5">
    <source>
        <dbReference type="Proteomes" id="UP000092993"/>
    </source>
</evidence>
<dbReference type="Pfam" id="PF01593">
    <property type="entry name" value="Amino_oxidase"/>
    <property type="match status" value="1"/>
</dbReference>
<dbReference type="OMA" id="CWDQDEC"/>
<dbReference type="OrthoDB" id="5046242at2759"/>
<feature type="domain" description="Amine oxidase" evidence="3">
    <location>
        <begin position="18"/>
        <end position="461"/>
    </location>
</feature>
<dbReference type="InterPro" id="IPR002937">
    <property type="entry name" value="Amino_oxidase"/>
</dbReference>
<dbReference type="GO" id="GO:0050660">
    <property type="term" value="F:flavin adenine dinucleotide binding"/>
    <property type="evidence" value="ECO:0007669"/>
    <property type="project" value="TreeGrafter"/>
</dbReference>
<dbReference type="SUPFAM" id="SSF51905">
    <property type="entry name" value="FAD/NAD(P)-binding domain"/>
    <property type="match status" value="1"/>
</dbReference>
<dbReference type="PANTHER" id="PTHR10742:SF386">
    <property type="entry name" value="LYSINE-SPECIFIC HISTONE DEMETHYLASE 1A"/>
    <property type="match status" value="1"/>
</dbReference>
<evidence type="ECO:0000256" key="1">
    <source>
        <dbReference type="ARBA" id="ARBA00005995"/>
    </source>
</evidence>
<dbReference type="GO" id="GO:0006338">
    <property type="term" value="P:chromatin remodeling"/>
    <property type="evidence" value="ECO:0007669"/>
    <property type="project" value="TreeGrafter"/>
</dbReference>
<gene>
    <name evidence="4" type="primary">PAO3</name>
    <name evidence="4" type="ORF">A0H81_14974</name>
</gene>
<dbReference type="STRING" id="5627.A0A1C7LKF1"/>
<reference evidence="4 5" key="1">
    <citation type="submission" date="2016-03" db="EMBL/GenBank/DDBJ databases">
        <title>Whole genome sequencing of Grifola frondosa 9006-11.</title>
        <authorList>
            <person name="Min B."/>
            <person name="Park H."/>
            <person name="Kim J.-G."/>
            <person name="Cho H."/>
            <person name="Oh Y.-L."/>
            <person name="Kong W.-S."/>
            <person name="Choi I.-G."/>
        </authorList>
    </citation>
    <scope>NUCLEOTIDE SEQUENCE [LARGE SCALE GENOMIC DNA]</scope>
    <source>
        <strain evidence="4 5">9006-11</strain>
    </source>
</reference>
<dbReference type="GO" id="GO:0003682">
    <property type="term" value="F:chromatin binding"/>
    <property type="evidence" value="ECO:0007669"/>
    <property type="project" value="TreeGrafter"/>
</dbReference>
<accession>A0A1C7LKF1</accession>
<comment type="caution">
    <text evidence="4">The sequence shown here is derived from an EMBL/GenBank/DDBJ whole genome shotgun (WGS) entry which is preliminary data.</text>
</comment>
<keyword evidence="2" id="KW-0560">Oxidoreductase</keyword>
<evidence type="ECO:0000313" key="4">
    <source>
        <dbReference type="EMBL" id="OBZ65018.1"/>
    </source>
</evidence>
<dbReference type="GO" id="GO:0016491">
    <property type="term" value="F:oxidoreductase activity"/>
    <property type="evidence" value="ECO:0007669"/>
    <property type="project" value="UniProtKB-KW"/>
</dbReference>
<sequence>MMVHTPTVFDTIVLGAGFSGLTAARILSASGARVLIIEARNRTGGRAYTCTGFPHPVDLGCSWVHGWDEGVPVRTVLEQLHIPAHVPTSTPSLLFRHNGSISEGLAGRLRTNFAFVNSLSSQSDKTAISPTTPLSSMIFDKNSPLYEGLESEQRPLAGGLARTLEIGLGARLEEVALRWQGFGHRFVGTDAAPEGGFQRATSLLLSVAESSGAILKLNEAVTSVSSPSPSGPLVVSTNSPSGTVERYEAHTVICTLPLGVLQHVPPTFFDPPLPQPRADVIAHTHVGTLAKVVLGYADTWWPSDVGNFTILPAFSPSAKIDRSDPAALLSSIPLVVTSFASGALPDPHPTLLIYISAAVAPDIERLQPSAVAAAAHFLLIKCILGESASERIAEPRHSVVTSWSVDPYAYGATSTPPLVGDVRSPADFAELAKPLWNGRLGFAGEHTDVDNRGSVTGAVVSVTRRYQCKCVPQ</sequence>
<evidence type="ECO:0000259" key="3">
    <source>
        <dbReference type="Pfam" id="PF01593"/>
    </source>
</evidence>